<evidence type="ECO:0000313" key="7">
    <source>
        <dbReference type="Proteomes" id="UP001278766"/>
    </source>
</evidence>
<evidence type="ECO:0000256" key="2">
    <source>
        <dbReference type="ARBA" id="ARBA00022801"/>
    </source>
</evidence>
<evidence type="ECO:0000313" key="6">
    <source>
        <dbReference type="EMBL" id="KAK3290216.1"/>
    </source>
</evidence>
<accession>A0AAE0H5F7</accession>
<keyword evidence="3" id="KW-0732">Signal</keyword>
<proteinExistence type="inferred from homology"/>
<comment type="similarity">
    <text evidence="1">Belongs to the peptidase S33 family.</text>
</comment>
<evidence type="ECO:0000256" key="3">
    <source>
        <dbReference type="SAM" id="SignalP"/>
    </source>
</evidence>
<feature type="signal peptide" evidence="3">
    <location>
        <begin position="1"/>
        <end position="18"/>
    </location>
</feature>
<dbReference type="RefSeq" id="XP_062653730.1">
    <property type="nucleotide sequence ID" value="XM_062801053.1"/>
</dbReference>
<protein>
    <submittedName>
        <fullName evidence="6">TAP-like protein-domain-containing protein</fullName>
    </submittedName>
</protein>
<dbReference type="InterPro" id="IPR000073">
    <property type="entry name" value="AB_hydrolase_1"/>
</dbReference>
<reference evidence="6" key="1">
    <citation type="journal article" date="2023" name="Mol. Phylogenet. Evol.">
        <title>Genome-scale phylogeny and comparative genomics of the fungal order Sordariales.</title>
        <authorList>
            <person name="Hensen N."/>
            <person name="Bonometti L."/>
            <person name="Westerberg I."/>
            <person name="Brannstrom I.O."/>
            <person name="Guillou S."/>
            <person name="Cros-Aarteil S."/>
            <person name="Calhoun S."/>
            <person name="Haridas S."/>
            <person name="Kuo A."/>
            <person name="Mondo S."/>
            <person name="Pangilinan J."/>
            <person name="Riley R."/>
            <person name="LaButti K."/>
            <person name="Andreopoulos B."/>
            <person name="Lipzen A."/>
            <person name="Chen C."/>
            <person name="Yan M."/>
            <person name="Daum C."/>
            <person name="Ng V."/>
            <person name="Clum A."/>
            <person name="Steindorff A."/>
            <person name="Ohm R.A."/>
            <person name="Martin F."/>
            <person name="Silar P."/>
            <person name="Natvig D.O."/>
            <person name="Lalanne C."/>
            <person name="Gautier V."/>
            <person name="Ament-Velasquez S.L."/>
            <person name="Kruys A."/>
            <person name="Hutchinson M.I."/>
            <person name="Powell A.J."/>
            <person name="Barry K."/>
            <person name="Miller A.N."/>
            <person name="Grigoriev I.V."/>
            <person name="Debuchy R."/>
            <person name="Gladieux P."/>
            <person name="Hiltunen Thoren M."/>
            <person name="Johannesson H."/>
        </authorList>
    </citation>
    <scope>NUCLEOTIDE SEQUENCE</scope>
    <source>
        <strain evidence="6">CBS 168.71</strain>
    </source>
</reference>
<dbReference type="InterPro" id="IPR051601">
    <property type="entry name" value="Serine_prot/Carboxylest_S33"/>
</dbReference>
<dbReference type="GO" id="GO:0016787">
    <property type="term" value="F:hydrolase activity"/>
    <property type="evidence" value="ECO:0007669"/>
    <property type="project" value="UniProtKB-KW"/>
</dbReference>
<dbReference type="PANTHER" id="PTHR43248">
    <property type="entry name" value="2-SUCCINYL-6-HYDROXY-2,4-CYCLOHEXADIENE-1-CARBOXYLATE SYNTHASE"/>
    <property type="match status" value="1"/>
</dbReference>
<dbReference type="InterPro" id="IPR029058">
    <property type="entry name" value="AB_hydrolase_fold"/>
</dbReference>
<dbReference type="Pfam" id="PF08386">
    <property type="entry name" value="Abhydrolase_4"/>
    <property type="match status" value="1"/>
</dbReference>
<dbReference type="AlphaFoldDB" id="A0AAE0H5F7"/>
<feature type="domain" description="Peptidase S33 tripeptidyl aminopeptidase-like C-terminal" evidence="5">
    <location>
        <begin position="403"/>
        <end position="495"/>
    </location>
</feature>
<sequence length="508" mass="54854">MSYTKSLLLALGISAVQAVPKPRGDEGIRWGKCDIDTQGLPVECAKLTVPLDYSDDSCEDTLDLALIRYPAQNGPSQGTIMLNFGGPGQDGLNSMISYAPIQGPVTGGQFDLVSWDPRGTGQTLRFACFEPEEIGVTLAHELPDESPEVRQRVWDEAGYIAGNCSERLSETGDLVGTAFTVRDMFQIVDALGEDGMLRYWGISGGTTLGATAAAMFPDRIDKVILDGVMNAHEYYHSVGETNIVLTADDTFLGFINACFDNPKKCPLATITDSPDAALKVIVDTFETLKTEPLLVPVEDADPVAITYSIANSFTLSTLYRPNSYQLLASILTAVVKRDTVALVEAFSGDGSPSAVPQQGQAVMGIRCGDKIPRVDDLSDLDEVDEDFRETSKYFPGFGVGYYVYACAQWGFEAKERYEGDFQVRTSSPLLFIGNTYDPVTPLASARNMSAGFEGSVVLQQDGFGHTSIAQTSNCTNEAIAKYFADGTLPEEGTVCAPNHPLFANDEEI</sequence>
<name>A0AAE0H5F7_9PEZI</name>
<keyword evidence="2" id="KW-0378">Hydrolase</keyword>
<dbReference type="Pfam" id="PF00561">
    <property type="entry name" value="Abhydrolase_1"/>
    <property type="match status" value="1"/>
</dbReference>
<keyword evidence="7" id="KW-1185">Reference proteome</keyword>
<feature type="chain" id="PRO_5041976078" evidence="3">
    <location>
        <begin position="19"/>
        <end position="508"/>
    </location>
</feature>
<dbReference type="GeneID" id="87838001"/>
<feature type="domain" description="AB hydrolase-1" evidence="4">
    <location>
        <begin position="171"/>
        <end position="233"/>
    </location>
</feature>
<dbReference type="PANTHER" id="PTHR43248:SF25">
    <property type="entry name" value="AB HYDROLASE-1 DOMAIN-CONTAINING PROTEIN-RELATED"/>
    <property type="match status" value="1"/>
</dbReference>
<comment type="caution">
    <text evidence="6">The sequence shown here is derived from an EMBL/GenBank/DDBJ whole genome shotgun (WGS) entry which is preliminary data.</text>
</comment>
<evidence type="ECO:0000259" key="5">
    <source>
        <dbReference type="Pfam" id="PF08386"/>
    </source>
</evidence>
<dbReference type="InterPro" id="IPR013595">
    <property type="entry name" value="Pept_S33_TAP-like_C"/>
</dbReference>
<dbReference type="Proteomes" id="UP001278766">
    <property type="component" value="Unassembled WGS sequence"/>
</dbReference>
<reference evidence="6" key="2">
    <citation type="submission" date="2023-06" db="EMBL/GenBank/DDBJ databases">
        <authorList>
            <consortium name="Lawrence Berkeley National Laboratory"/>
            <person name="Haridas S."/>
            <person name="Hensen N."/>
            <person name="Bonometti L."/>
            <person name="Westerberg I."/>
            <person name="Brannstrom I.O."/>
            <person name="Guillou S."/>
            <person name="Cros-Aarteil S."/>
            <person name="Calhoun S."/>
            <person name="Kuo A."/>
            <person name="Mondo S."/>
            <person name="Pangilinan J."/>
            <person name="Riley R."/>
            <person name="Labutti K."/>
            <person name="Andreopoulos B."/>
            <person name="Lipzen A."/>
            <person name="Chen C."/>
            <person name="Yanf M."/>
            <person name="Daum C."/>
            <person name="Ng V."/>
            <person name="Clum A."/>
            <person name="Steindorff A."/>
            <person name="Ohm R."/>
            <person name="Martin F."/>
            <person name="Silar P."/>
            <person name="Natvig D."/>
            <person name="Lalanne C."/>
            <person name="Gautier V."/>
            <person name="Ament-Velasquez S.L."/>
            <person name="Kruys A."/>
            <person name="Hutchinson M.I."/>
            <person name="Powell A.J."/>
            <person name="Barry K."/>
            <person name="Miller A.N."/>
            <person name="Grigoriev I.V."/>
            <person name="Debuchy R."/>
            <person name="Gladieux P."/>
            <person name="Thoren M.H."/>
            <person name="Johannesson H."/>
        </authorList>
    </citation>
    <scope>NUCLEOTIDE SEQUENCE</scope>
    <source>
        <strain evidence="6">CBS 168.71</strain>
    </source>
</reference>
<organism evidence="6 7">
    <name type="scientific">Chaetomium fimeti</name>
    <dbReference type="NCBI Taxonomy" id="1854472"/>
    <lineage>
        <taxon>Eukaryota</taxon>
        <taxon>Fungi</taxon>
        <taxon>Dikarya</taxon>
        <taxon>Ascomycota</taxon>
        <taxon>Pezizomycotina</taxon>
        <taxon>Sordariomycetes</taxon>
        <taxon>Sordariomycetidae</taxon>
        <taxon>Sordariales</taxon>
        <taxon>Chaetomiaceae</taxon>
        <taxon>Chaetomium</taxon>
    </lineage>
</organism>
<dbReference type="EMBL" id="JAUEPN010000014">
    <property type="protein sequence ID" value="KAK3290216.1"/>
    <property type="molecule type" value="Genomic_DNA"/>
</dbReference>
<dbReference type="SUPFAM" id="SSF53474">
    <property type="entry name" value="alpha/beta-Hydrolases"/>
    <property type="match status" value="1"/>
</dbReference>
<evidence type="ECO:0000256" key="1">
    <source>
        <dbReference type="ARBA" id="ARBA00010088"/>
    </source>
</evidence>
<evidence type="ECO:0000259" key="4">
    <source>
        <dbReference type="Pfam" id="PF00561"/>
    </source>
</evidence>
<dbReference type="Gene3D" id="3.40.50.1820">
    <property type="entry name" value="alpha/beta hydrolase"/>
    <property type="match status" value="1"/>
</dbReference>
<gene>
    <name evidence="6" type="ORF">B0H64DRAFT_332515</name>
</gene>